<dbReference type="EMBL" id="CAJVPI010000554">
    <property type="protein sequence ID" value="CAG8549527.1"/>
    <property type="molecule type" value="Genomic_DNA"/>
</dbReference>
<comment type="caution">
    <text evidence="2">The sequence shown here is derived from an EMBL/GenBank/DDBJ whole genome shotgun (WGS) entry which is preliminary data.</text>
</comment>
<keyword evidence="1" id="KW-0472">Membrane</keyword>
<evidence type="ECO:0000313" key="3">
    <source>
        <dbReference type="Proteomes" id="UP000789739"/>
    </source>
</evidence>
<feature type="transmembrane region" description="Helical" evidence="1">
    <location>
        <begin position="119"/>
        <end position="147"/>
    </location>
</feature>
<keyword evidence="1" id="KW-1133">Transmembrane helix</keyword>
<accession>A0A9N9FQL9</accession>
<protein>
    <submittedName>
        <fullName evidence="2">6326_t:CDS:1</fullName>
    </submittedName>
</protein>
<keyword evidence="1" id="KW-0812">Transmembrane</keyword>
<reference evidence="2" key="1">
    <citation type="submission" date="2021-06" db="EMBL/GenBank/DDBJ databases">
        <authorList>
            <person name="Kallberg Y."/>
            <person name="Tangrot J."/>
            <person name="Rosling A."/>
        </authorList>
    </citation>
    <scope>NUCLEOTIDE SEQUENCE</scope>
    <source>
        <strain evidence="2">BR232B</strain>
    </source>
</reference>
<evidence type="ECO:0000256" key="1">
    <source>
        <dbReference type="SAM" id="Phobius"/>
    </source>
</evidence>
<gene>
    <name evidence="2" type="ORF">PBRASI_LOCUS5011</name>
</gene>
<evidence type="ECO:0000313" key="2">
    <source>
        <dbReference type="EMBL" id="CAG8549527.1"/>
    </source>
</evidence>
<dbReference type="Proteomes" id="UP000789739">
    <property type="component" value="Unassembled WGS sequence"/>
</dbReference>
<organism evidence="2 3">
    <name type="scientific">Paraglomus brasilianum</name>
    <dbReference type="NCBI Taxonomy" id="144538"/>
    <lineage>
        <taxon>Eukaryota</taxon>
        <taxon>Fungi</taxon>
        <taxon>Fungi incertae sedis</taxon>
        <taxon>Mucoromycota</taxon>
        <taxon>Glomeromycotina</taxon>
        <taxon>Glomeromycetes</taxon>
        <taxon>Paraglomerales</taxon>
        <taxon>Paraglomeraceae</taxon>
        <taxon>Paraglomus</taxon>
    </lineage>
</organism>
<dbReference type="AlphaFoldDB" id="A0A9N9FQL9"/>
<keyword evidence="3" id="KW-1185">Reference proteome</keyword>
<dbReference type="OrthoDB" id="2341175at2759"/>
<proteinExistence type="predicted"/>
<sequence>MLPIFTSTWRNTARINVTTFIRRNSNCTQGKVNFKIGNAFMLRQKPWPGHTDVSAKLPRPLLQDHFNRVDSRLFKASYNNPLVSRSLPRHSIVFHHKIIPSRSYSTNPRAPIPRDGLKIMATIGGVVLTAILFPTFVFIAMTSVLAFGAYRFLRRIFDIYSPSGRLSNSSIVYPPDTPLSRMFKEVFRDDFTQPFSRTQPAVDQLYSEAVSKIRKACEISLTDLKYDLGYSGQFSPAFTEPYSTSSSSVTTSGSYENYQKREIAIEFMVIGANNEQGIVRAVGEEVNGTIAVKKVTVTVIPSRRKYDIPLNVEEEERGDIFEAEYRDVK</sequence>
<name>A0A9N9FQL9_9GLOM</name>